<dbReference type="Proteomes" id="UP001153737">
    <property type="component" value="Chromosome 2"/>
</dbReference>
<dbReference type="EMBL" id="OU896708">
    <property type="protein sequence ID" value="CAH1155330.1"/>
    <property type="molecule type" value="Genomic_DNA"/>
</dbReference>
<evidence type="ECO:0000256" key="2">
    <source>
        <dbReference type="ARBA" id="ARBA00006357"/>
    </source>
</evidence>
<gene>
    <name evidence="10" type="ORF">PHAECO_LOCUS6100</name>
</gene>
<dbReference type="GO" id="GO:0005634">
    <property type="term" value="C:nucleus"/>
    <property type="evidence" value="ECO:0007669"/>
    <property type="project" value="UniProtKB-SubCell"/>
</dbReference>
<dbReference type="InterPro" id="IPR036397">
    <property type="entry name" value="RNaseH_sf"/>
</dbReference>
<dbReference type="PANTHER" id="PTHR12801:SF82">
    <property type="entry name" value="RNA EXONUCLEASE 5"/>
    <property type="match status" value="1"/>
</dbReference>
<keyword evidence="3" id="KW-0540">Nuclease</keyword>
<evidence type="ECO:0000256" key="3">
    <source>
        <dbReference type="ARBA" id="ARBA00022722"/>
    </source>
</evidence>
<evidence type="ECO:0000256" key="5">
    <source>
        <dbReference type="ARBA" id="ARBA00022839"/>
    </source>
</evidence>
<keyword evidence="8" id="KW-0472">Membrane</keyword>
<evidence type="ECO:0000256" key="1">
    <source>
        <dbReference type="ARBA" id="ARBA00004123"/>
    </source>
</evidence>
<evidence type="ECO:0000256" key="4">
    <source>
        <dbReference type="ARBA" id="ARBA00022801"/>
    </source>
</evidence>
<keyword evidence="4" id="KW-0378">Hydrolase</keyword>
<proteinExistence type="inferred from homology"/>
<dbReference type="AlphaFoldDB" id="A0A9P0DIV8"/>
<reference evidence="10" key="2">
    <citation type="submission" date="2022-10" db="EMBL/GenBank/DDBJ databases">
        <authorList>
            <consortium name="ENA_rothamsted_submissions"/>
            <consortium name="culmorum"/>
            <person name="King R."/>
        </authorList>
    </citation>
    <scope>NUCLEOTIDE SEQUENCE</scope>
</reference>
<dbReference type="Pfam" id="PF00929">
    <property type="entry name" value="RNase_T"/>
    <property type="match status" value="1"/>
</dbReference>
<dbReference type="Gene3D" id="3.30.420.10">
    <property type="entry name" value="Ribonuclease H-like superfamily/Ribonuclease H"/>
    <property type="match status" value="1"/>
</dbReference>
<keyword evidence="8" id="KW-1133">Transmembrane helix</keyword>
<feature type="compositionally biased region" description="Basic and acidic residues" evidence="7">
    <location>
        <begin position="89"/>
        <end position="102"/>
    </location>
</feature>
<dbReference type="GO" id="GO:0004527">
    <property type="term" value="F:exonuclease activity"/>
    <property type="evidence" value="ECO:0007669"/>
    <property type="project" value="UniProtKB-KW"/>
</dbReference>
<keyword evidence="5" id="KW-0269">Exonuclease</keyword>
<evidence type="ECO:0000256" key="8">
    <source>
        <dbReference type="SAM" id="Phobius"/>
    </source>
</evidence>
<dbReference type="FunFam" id="3.30.420.10:FF:000019">
    <property type="entry name" value="RNA exonuclease NEF-sp"/>
    <property type="match status" value="1"/>
</dbReference>
<dbReference type="OrthoDB" id="3996471at2759"/>
<evidence type="ECO:0000313" key="11">
    <source>
        <dbReference type="Proteomes" id="UP001153737"/>
    </source>
</evidence>
<feature type="transmembrane region" description="Helical" evidence="8">
    <location>
        <begin position="12"/>
        <end position="32"/>
    </location>
</feature>
<keyword evidence="8" id="KW-0812">Transmembrane</keyword>
<evidence type="ECO:0000256" key="6">
    <source>
        <dbReference type="ARBA" id="ARBA00023242"/>
    </source>
</evidence>
<comment type="similarity">
    <text evidence="2">Belongs to the REXO1/REXO3 family.</text>
</comment>
<keyword evidence="6" id="KW-0539">Nucleus</keyword>
<dbReference type="InterPro" id="IPR013520">
    <property type="entry name" value="Ribonucl_H"/>
</dbReference>
<organism evidence="10 11">
    <name type="scientific">Phaedon cochleariae</name>
    <name type="common">Mustard beetle</name>
    <dbReference type="NCBI Taxonomy" id="80249"/>
    <lineage>
        <taxon>Eukaryota</taxon>
        <taxon>Metazoa</taxon>
        <taxon>Ecdysozoa</taxon>
        <taxon>Arthropoda</taxon>
        <taxon>Hexapoda</taxon>
        <taxon>Insecta</taxon>
        <taxon>Pterygota</taxon>
        <taxon>Neoptera</taxon>
        <taxon>Endopterygota</taxon>
        <taxon>Coleoptera</taxon>
        <taxon>Polyphaga</taxon>
        <taxon>Cucujiformia</taxon>
        <taxon>Chrysomeloidea</taxon>
        <taxon>Chrysomelidae</taxon>
        <taxon>Chrysomelinae</taxon>
        <taxon>Chrysomelini</taxon>
        <taxon>Phaedon</taxon>
    </lineage>
</organism>
<evidence type="ECO:0000313" key="10">
    <source>
        <dbReference type="EMBL" id="CAH1155330.1"/>
    </source>
</evidence>
<dbReference type="InterPro" id="IPR034922">
    <property type="entry name" value="REX1-like_exo"/>
</dbReference>
<feature type="domain" description="Exonuclease" evidence="9">
    <location>
        <begin position="369"/>
        <end position="529"/>
    </location>
</feature>
<reference evidence="10" key="1">
    <citation type="submission" date="2022-01" db="EMBL/GenBank/DDBJ databases">
        <authorList>
            <person name="King R."/>
        </authorList>
    </citation>
    <scope>NUCLEOTIDE SEQUENCE</scope>
</reference>
<comment type="subcellular location">
    <subcellularLocation>
        <location evidence="1">Nucleus</location>
    </subcellularLocation>
</comment>
<sequence>MIRDLLKIIINVCLTFFIGNLNFFVVFSYWLFFGESMTGTNIKRKVRLENKKKKMAALLDIAKLNEYDRAQKMKNAGKLEQTQLATLKPETEPSPKRIKTEESQNNQNQEEPVPEPPPLIGDFGPSGKPKLVGQELTDLKKMLREKTQYLRNLPQFRLRELGDNASLNVSINDRIPIFLSDLQHLILYSQIGVHSPYSPARWCALDKYSRLVNTNVLIVENISVYNFMSNECMFPFLSSTFEHKLEMITPASYNSDIVKDLSMVPLTGTHMRKLLNNFGTLETAVLKSDEIFDTVKNFFPIEQPEDDETSGRNGEIHPNDKFPRTQLLLSGWQMVEENFPLPIKGLMERKYQGYTLTKEKYKSVTPFSPMVAIDCEMCRTSTGELELTRISAVNEKQEVFYDTLVKPDNQIVDYLTKWSGINKKMMKDVTKKLKDVQNDLKKLLPDDAILIGQSLENDLHALKMMHPYIIDTSVIYNITGDRSRKTKLQTLAREFLQEKIQAGPAGHCSTEDSTACMKLVQLRLTKQLYFGDAVMGGVQNELRTYPEMGTSQYATSMLRQAVKVDKTVNVVGLDDIGLKYKFYVDKGQDVSVKNVTCSSEKSNKEVVAKFCASLGEHSLNIAHLRVAVSQLEGNNGRILKNVDKWVKEVYEKTSGSSLVVVLFGGQTEGNGVCFLKVKKEVR</sequence>
<accession>A0A9P0DIV8</accession>
<dbReference type="InterPro" id="IPR012337">
    <property type="entry name" value="RNaseH-like_sf"/>
</dbReference>
<name>A0A9P0DIV8_PHACE</name>
<dbReference type="SUPFAM" id="SSF53098">
    <property type="entry name" value="Ribonuclease H-like"/>
    <property type="match status" value="1"/>
</dbReference>
<feature type="region of interest" description="Disordered" evidence="7">
    <location>
        <begin position="78"/>
        <end position="127"/>
    </location>
</feature>
<dbReference type="CDD" id="cd06145">
    <property type="entry name" value="REX1_like"/>
    <property type="match status" value="1"/>
</dbReference>
<evidence type="ECO:0000256" key="7">
    <source>
        <dbReference type="SAM" id="MobiDB-lite"/>
    </source>
</evidence>
<dbReference type="InterPro" id="IPR047021">
    <property type="entry name" value="REXO1/3/4-like"/>
</dbReference>
<evidence type="ECO:0000259" key="9">
    <source>
        <dbReference type="SMART" id="SM00479"/>
    </source>
</evidence>
<dbReference type="GO" id="GO:0003676">
    <property type="term" value="F:nucleic acid binding"/>
    <property type="evidence" value="ECO:0007669"/>
    <property type="project" value="InterPro"/>
</dbReference>
<keyword evidence="11" id="KW-1185">Reference proteome</keyword>
<protein>
    <recommendedName>
        <fullName evidence="9">Exonuclease domain-containing protein</fullName>
    </recommendedName>
</protein>
<dbReference type="SMART" id="SM00479">
    <property type="entry name" value="EXOIII"/>
    <property type="match status" value="1"/>
</dbReference>
<dbReference type="PANTHER" id="PTHR12801">
    <property type="entry name" value="RNA EXONUCLEASE REXO1 / RECO3 FAMILY MEMBER-RELATED"/>
    <property type="match status" value="1"/>
</dbReference>